<sequence length="262" mass="28502">MFSIRSCIFGVLIIGCLVTAVLGKRKKPKQPTCSQRVAKIKSTLKSIPTVEEECNVDIKLPIEHEDINSAVWSVYTRWGRTQCPLNASATLIYTGVAAGSHYTHSGSGGNYLCLPNEPEWGNFVDSTSGYGAYIYGAEYEIPSDGNPYLGTNAPKQGDKQSLHDNDVPCALCQVPRNVVMFPAKHTCPNGWTMEYKGYLTAEHYGHASSKDFECMDEAPETIPGGKESINGALFYPTQAICGVLPCPNYVGGRELTCVVCSK</sequence>
<dbReference type="PANTHER" id="PTHR24024">
    <property type="entry name" value="PULMONARY SURFACTANT-ASSOCIATED PROTEIN A"/>
    <property type="match status" value="1"/>
</dbReference>
<dbReference type="InterPro" id="IPR051077">
    <property type="entry name" value="Ca-dependent_lectin"/>
</dbReference>
<comment type="caution">
    <text evidence="1">The sequence shown here is derived from an EMBL/GenBank/DDBJ whole genome shotgun (WGS) entry which is preliminary data.</text>
</comment>
<protein>
    <submittedName>
        <fullName evidence="1">Uncharacterized protein</fullName>
    </submittedName>
</protein>
<keyword evidence="2" id="KW-1185">Reference proteome</keyword>
<dbReference type="AlphaFoldDB" id="A0A8J1Y5J4"/>
<dbReference type="PANTHER" id="PTHR24024:SF18">
    <property type="entry name" value="SHORT-CHAIN COLLAGEN C4-LIKE"/>
    <property type="match status" value="1"/>
</dbReference>
<proteinExistence type="predicted"/>
<gene>
    <name evidence="1" type="ORF">OFUS_LOCUS18870</name>
</gene>
<evidence type="ECO:0000313" key="1">
    <source>
        <dbReference type="EMBL" id="CAH1794107.1"/>
    </source>
</evidence>
<dbReference type="Proteomes" id="UP000749559">
    <property type="component" value="Unassembled WGS sequence"/>
</dbReference>
<accession>A0A8J1Y5J4</accession>
<dbReference type="PROSITE" id="PS51257">
    <property type="entry name" value="PROKAR_LIPOPROTEIN"/>
    <property type="match status" value="1"/>
</dbReference>
<name>A0A8J1Y5J4_OWEFU</name>
<evidence type="ECO:0000313" key="2">
    <source>
        <dbReference type="Proteomes" id="UP000749559"/>
    </source>
</evidence>
<organism evidence="1 2">
    <name type="scientific">Owenia fusiformis</name>
    <name type="common">Polychaete worm</name>
    <dbReference type="NCBI Taxonomy" id="6347"/>
    <lineage>
        <taxon>Eukaryota</taxon>
        <taxon>Metazoa</taxon>
        <taxon>Spiralia</taxon>
        <taxon>Lophotrochozoa</taxon>
        <taxon>Annelida</taxon>
        <taxon>Polychaeta</taxon>
        <taxon>Sedentaria</taxon>
        <taxon>Canalipalpata</taxon>
        <taxon>Sabellida</taxon>
        <taxon>Oweniida</taxon>
        <taxon>Oweniidae</taxon>
        <taxon>Owenia</taxon>
    </lineage>
</organism>
<dbReference type="EMBL" id="CAIIXF020000009">
    <property type="protein sequence ID" value="CAH1794107.1"/>
    <property type="molecule type" value="Genomic_DNA"/>
</dbReference>
<reference evidence="1" key="1">
    <citation type="submission" date="2022-03" db="EMBL/GenBank/DDBJ databases">
        <authorList>
            <person name="Martin C."/>
        </authorList>
    </citation>
    <scope>NUCLEOTIDE SEQUENCE</scope>
</reference>
<dbReference type="GO" id="GO:0005615">
    <property type="term" value="C:extracellular space"/>
    <property type="evidence" value="ECO:0007669"/>
    <property type="project" value="TreeGrafter"/>
</dbReference>
<dbReference type="OrthoDB" id="6272653at2759"/>